<sequence>MVLSVPTHALLETIVTANTAKHALLLLEPLEQNFAREQRIQLMCANITLLSQVAETAKQHLLNLALVTRTTKQVFSQVKLTLIPTAVPMADLTAMTVELKMFAVMATEIATRVSKEAVKTKAAELLN</sequence>
<proteinExistence type="predicted"/>
<organism evidence="1 2">
    <name type="scientific">Candidatus Blackburnbacteria bacterium RIFCSPLOWO2_01_FULL_41_27</name>
    <dbReference type="NCBI Taxonomy" id="1797520"/>
    <lineage>
        <taxon>Bacteria</taxon>
        <taxon>Candidatus Blackburniibacteriota</taxon>
    </lineage>
</organism>
<dbReference type="Proteomes" id="UP000177685">
    <property type="component" value="Unassembled WGS sequence"/>
</dbReference>
<name>A0A1G1VDG5_9BACT</name>
<protein>
    <submittedName>
        <fullName evidence="1">Uncharacterized protein</fullName>
    </submittedName>
</protein>
<gene>
    <name evidence="1" type="ORF">A3A58_01805</name>
</gene>
<accession>A0A1G1VDG5</accession>
<dbReference type="EMBL" id="MHCD01000033">
    <property type="protein sequence ID" value="OGY13490.1"/>
    <property type="molecule type" value="Genomic_DNA"/>
</dbReference>
<reference evidence="1 2" key="1">
    <citation type="journal article" date="2016" name="Nat. Commun.">
        <title>Thousands of microbial genomes shed light on interconnected biogeochemical processes in an aquifer system.</title>
        <authorList>
            <person name="Anantharaman K."/>
            <person name="Brown C.T."/>
            <person name="Hug L.A."/>
            <person name="Sharon I."/>
            <person name="Castelle C.J."/>
            <person name="Probst A.J."/>
            <person name="Thomas B.C."/>
            <person name="Singh A."/>
            <person name="Wilkins M.J."/>
            <person name="Karaoz U."/>
            <person name="Brodie E.L."/>
            <person name="Williams K.H."/>
            <person name="Hubbard S.S."/>
            <person name="Banfield J.F."/>
        </authorList>
    </citation>
    <scope>NUCLEOTIDE SEQUENCE [LARGE SCALE GENOMIC DNA]</scope>
</reference>
<dbReference type="AlphaFoldDB" id="A0A1G1VDG5"/>
<evidence type="ECO:0000313" key="2">
    <source>
        <dbReference type="Proteomes" id="UP000177685"/>
    </source>
</evidence>
<evidence type="ECO:0000313" key="1">
    <source>
        <dbReference type="EMBL" id="OGY13490.1"/>
    </source>
</evidence>
<comment type="caution">
    <text evidence="1">The sequence shown here is derived from an EMBL/GenBank/DDBJ whole genome shotgun (WGS) entry which is preliminary data.</text>
</comment>